<proteinExistence type="predicted"/>
<gene>
    <name evidence="6" type="ORF">CONCODRAFT_44771</name>
</gene>
<dbReference type="EMBL" id="KQ964983">
    <property type="protein sequence ID" value="KXN65100.1"/>
    <property type="molecule type" value="Genomic_DNA"/>
</dbReference>
<dbReference type="AlphaFoldDB" id="A0A137NQZ3"/>
<evidence type="ECO:0000256" key="2">
    <source>
        <dbReference type="ARBA" id="ARBA00022679"/>
    </source>
</evidence>
<protein>
    <submittedName>
        <fullName evidence="6">PLP-dependent transferase</fullName>
    </submittedName>
</protein>
<dbReference type="SUPFAM" id="SSF53383">
    <property type="entry name" value="PLP-dependent transferases"/>
    <property type="match status" value="1"/>
</dbReference>
<dbReference type="OMA" id="WICAIWE"/>
<name>A0A137NQZ3_CONC2</name>
<dbReference type="Gene3D" id="3.40.640.10">
    <property type="entry name" value="Type I PLP-dependent aspartate aminotransferase-like (Major domain)"/>
    <property type="match status" value="1"/>
</dbReference>
<dbReference type="Pfam" id="PF00155">
    <property type="entry name" value="Aminotran_1_2"/>
    <property type="match status" value="1"/>
</dbReference>
<comment type="cofactor">
    <cofactor evidence="1">
        <name>pyridoxal 5'-phosphate</name>
        <dbReference type="ChEBI" id="CHEBI:597326"/>
    </cofactor>
</comment>
<evidence type="ECO:0000256" key="1">
    <source>
        <dbReference type="ARBA" id="ARBA00001933"/>
    </source>
</evidence>
<dbReference type="PANTHER" id="PTHR13693:SF100">
    <property type="entry name" value="8-AMINO-7-OXONONANOATE SYNTHASE"/>
    <property type="match status" value="1"/>
</dbReference>
<dbReference type="STRING" id="796925.A0A137NQZ3"/>
<dbReference type="PANTHER" id="PTHR13693">
    <property type="entry name" value="CLASS II AMINOTRANSFERASE/8-AMINO-7-OXONONANOATE SYNTHASE"/>
    <property type="match status" value="1"/>
</dbReference>
<dbReference type="InterPro" id="IPR015424">
    <property type="entry name" value="PyrdxlP-dep_Trfase"/>
</dbReference>
<feature type="domain" description="Aminotransferase class I/classII large" evidence="5">
    <location>
        <begin position="31"/>
        <end position="326"/>
    </location>
</feature>
<evidence type="ECO:0000256" key="3">
    <source>
        <dbReference type="ARBA" id="ARBA00022898"/>
    </source>
</evidence>
<keyword evidence="7" id="KW-1185">Reference proteome</keyword>
<dbReference type="Gene3D" id="3.90.1150.10">
    <property type="entry name" value="Aspartate Aminotransferase, domain 1"/>
    <property type="match status" value="1"/>
</dbReference>
<dbReference type="GO" id="GO:0008710">
    <property type="term" value="F:8-amino-7-oxononanoate synthase activity"/>
    <property type="evidence" value="ECO:0007669"/>
    <property type="project" value="TreeGrafter"/>
</dbReference>
<keyword evidence="3" id="KW-0663">Pyridoxal phosphate</keyword>
<dbReference type="InterPro" id="IPR015421">
    <property type="entry name" value="PyrdxlP-dep_Trfase_major"/>
</dbReference>
<dbReference type="GO" id="GO:0030170">
    <property type="term" value="F:pyridoxal phosphate binding"/>
    <property type="evidence" value="ECO:0007669"/>
    <property type="project" value="InterPro"/>
</dbReference>
<evidence type="ECO:0000256" key="4">
    <source>
        <dbReference type="SAM" id="MobiDB-lite"/>
    </source>
</evidence>
<dbReference type="InterPro" id="IPR050087">
    <property type="entry name" value="AON_synthase_class-II"/>
</dbReference>
<evidence type="ECO:0000313" key="7">
    <source>
        <dbReference type="Proteomes" id="UP000070444"/>
    </source>
</evidence>
<sequence length="363" mass="40959">MDANSINVGDNDYLNVATLVDVEQSDQEVVFSSVFSTDGAQNRVEKKLAQYLGREACLITQSGYASNTGTMQAICDRNTVLYVDRYLHSSFRDGIALKKAKVRAFKHNDMAQLEELLKKFGPGIIMVEGLYSVDGDCPPINKLVELKKKYGCTLLVDESHSLGIYGHEGMGFSSTADEYHEVDIFTASLAKTFGSRAGIVAGSQRLIDFIRENSFHNVFSSSVMNYDIIRIEKILSKIKTMDPQRAYLMEISKYFRDNIPSKYFKYTTDDVSPIISLWFNNEQDLIKMNKWMLKRNIFASCFCAPATITPCLRFTMNANLGLDKVNFILNSIHKYTKMMEETSAKNSITSSTQPQPHFLSSKL</sequence>
<dbReference type="Proteomes" id="UP000070444">
    <property type="component" value="Unassembled WGS sequence"/>
</dbReference>
<reference evidence="6 7" key="1">
    <citation type="journal article" date="2015" name="Genome Biol. Evol.">
        <title>Phylogenomic analyses indicate that early fungi evolved digesting cell walls of algal ancestors of land plants.</title>
        <authorList>
            <person name="Chang Y."/>
            <person name="Wang S."/>
            <person name="Sekimoto S."/>
            <person name="Aerts A.L."/>
            <person name="Choi C."/>
            <person name="Clum A."/>
            <person name="LaButti K.M."/>
            <person name="Lindquist E.A."/>
            <person name="Yee Ngan C."/>
            <person name="Ohm R.A."/>
            <person name="Salamov A.A."/>
            <person name="Grigoriev I.V."/>
            <person name="Spatafora J.W."/>
            <person name="Berbee M.L."/>
        </authorList>
    </citation>
    <scope>NUCLEOTIDE SEQUENCE [LARGE SCALE GENOMIC DNA]</scope>
    <source>
        <strain evidence="6 7">NRRL 28638</strain>
    </source>
</reference>
<dbReference type="InterPro" id="IPR004839">
    <property type="entry name" value="Aminotransferase_I/II_large"/>
</dbReference>
<dbReference type="GO" id="GO:0009102">
    <property type="term" value="P:biotin biosynthetic process"/>
    <property type="evidence" value="ECO:0007669"/>
    <property type="project" value="TreeGrafter"/>
</dbReference>
<dbReference type="OrthoDB" id="2382073at2759"/>
<evidence type="ECO:0000313" key="6">
    <source>
        <dbReference type="EMBL" id="KXN65100.1"/>
    </source>
</evidence>
<dbReference type="InterPro" id="IPR015422">
    <property type="entry name" value="PyrdxlP-dep_Trfase_small"/>
</dbReference>
<keyword evidence="2 6" id="KW-0808">Transferase</keyword>
<feature type="compositionally biased region" description="Polar residues" evidence="4">
    <location>
        <begin position="344"/>
        <end position="355"/>
    </location>
</feature>
<organism evidence="6 7">
    <name type="scientific">Conidiobolus coronatus (strain ATCC 28846 / CBS 209.66 / NRRL 28638)</name>
    <name type="common">Delacroixia coronata</name>
    <dbReference type="NCBI Taxonomy" id="796925"/>
    <lineage>
        <taxon>Eukaryota</taxon>
        <taxon>Fungi</taxon>
        <taxon>Fungi incertae sedis</taxon>
        <taxon>Zoopagomycota</taxon>
        <taxon>Entomophthoromycotina</taxon>
        <taxon>Entomophthoromycetes</taxon>
        <taxon>Entomophthorales</taxon>
        <taxon>Ancylistaceae</taxon>
        <taxon>Conidiobolus</taxon>
    </lineage>
</organism>
<feature type="region of interest" description="Disordered" evidence="4">
    <location>
        <begin position="344"/>
        <end position="363"/>
    </location>
</feature>
<accession>A0A137NQZ3</accession>
<evidence type="ECO:0000259" key="5">
    <source>
        <dbReference type="Pfam" id="PF00155"/>
    </source>
</evidence>